<reference evidence="1 2" key="2">
    <citation type="journal article" date="2017" name="Genome Biol.">
        <title>New reference genome sequences of hot pepper reveal the massive evolution of plant disease-resistance genes by retroduplication.</title>
        <authorList>
            <person name="Kim S."/>
            <person name="Park J."/>
            <person name="Yeom S.I."/>
            <person name="Kim Y.M."/>
            <person name="Seo E."/>
            <person name="Kim K.T."/>
            <person name="Kim M.S."/>
            <person name="Lee J.M."/>
            <person name="Cheong K."/>
            <person name="Shin H.S."/>
            <person name="Kim S.B."/>
            <person name="Han K."/>
            <person name="Lee J."/>
            <person name="Park M."/>
            <person name="Lee H.A."/>
            <person name="Lee H.Y."/>
            <person name="Lee Y."/>
            <person name="Oh S."/>
            <person name="Lee J.H."/>
            <person name="Choi E."/>
            <person name="Choi E."/>
            <person name="Lee S.E."/>
            <person name="Jeon J."/>
            <person name="Kim H."/>
            <person name="Choi G."/>
            <person name="Song H."/>
            <person name="Lee J."/>
            <person name="Lee S.C."/>
            <person name="Kwon J.K."/>
            <person name="Lee H.Y."/>
            <person name="Koo N."/>
            <person name="Hong Y."/>
            <person name="Kim R.W."/>
            <person name="Kang W.H."/>
            <person name="Huh J.H."/>
            <person name="Kang B.C."/>
            <person name="Yang T.J."/>
            <person name="Lee Y.H."/>
            <person name="Bennetzen J.L."/>
            <person name="Choi D."/>
        </authorList>
    </citation>
    <scope>NUCLEOTIDE SEQUENCE [LARGE SCALE GENOMIC DNA]</scope>
    <source>
        <strain evidence="2">cv. CM334</strain>
    </source>
</reference>
<dbReference type="GO" id="GO:0071004">
    <property type="term" value="C:U2-type prespliceosome"/>
    <property type="evidence" value="ECO:0000318"/>
    <property type="project" value="GO_Central"/>
</dbReference>
<dbReference type="EMBL" id="AYRZ02000002">
    <property type="protein sequence ID" value="PHT89779.1"/>
    <property type="molecule type" value="Genomic_DNA"/>
</dbReference>
<dbReference type="Gramene" id="PHT89779">
    <property type="protein sequence ID" value="PHT89779"/>
    <property type="gene ID" value="T459_04892"/>
</dbReference>
<dbReference type="GO" id="GO:0003729">
    <property type="term" value="F:mRNA binding"/>
    <property type="evidence" value="ECO:0000318"/>
    <property type="project" value="GO_Central"/>
</dbReference>
<dbReference type="GO" id="GO:0030619">
    <property type="term" value="F:U1 snRNA binding"/>
    <property type="evidence" value="ECO:0000318"/>
    <property type="project" value="GO_Central"/>
</dbReference>
<evidence type="ECO:0000313" key="1">
    <source>
        <dbReference type="EMBL" id="PHT89779.1"/>
    </source>
</evidence>
<accession>A0A2G3A6A0</accession>
<proteinExistence type="predicted"/>
<dbReference type="AlphaFoldDB" id="A0A2G3A6A0"/>
<dbReference type="GO" id="GO:0000398">
    <property type="term" value="P:mRNA splicing, via spliceosome"/>
    <property type="evidence" value="ECO:0000318"/>
    <property type="project" value="GO_Central"/>
</dbReference>
<dbReference type="GO" id="GO:0005685">
    <property type="term" value="C:U1 snRNP"/>
    <property type="evidence" value="ECO:0000318"/>
    <property type="project" value="GO_Central"/>
</dbReference>
<dbReference type="STRING" id="4072.A0A2G3A6A0"/>
<protein>
    <submittedName>
        <fullName evidence="1">Uncharacterized protein</fullName>
    </submittedName>
</protein>
<name>A0A2G3A6A0_CAPAN</name>
<sequence>MKNNNFIHLQINKAIVGSFNTSEEVSAIGHKREVTDDALGPNNNVDELVEEPRWASLHNVVAARKGEDTWDVFCMKDISSLSILLGVQYLNGRVISVELAKPTMKDFGRYPKTCGPPVERLPSENDVPDLKENC</sequence>
<organism evidence="1 2">
    <name type="scientific">Capsicum annuum</name>
    <name type="common">Capsicum pepper</name>
    <dbReference type="NCBI Taxonomy" id="4072"/>
    <lineage>
        <taxon>Eukaryota</taxon>
        <taxon>Viridiplantae</taxon>
        <taxon>Streptophyta</taxon>
        <taxon>Embryophyta</taxon>
        <taxon>Tracheophyta</taxon>
        <taxon>Spermatophyta</taxon>
        <taxon>Magnoliopsida</taxon>
        <taxon>eudicotyledons</taxon>
        <taxon>Gunneridae</taxon>
        <taxon>Pentapetalae</taxon>
        <taxon>asterids</taxon>
        <taxon>lamiids</taxon>
        <taxon>Solanales</taxon>
        <taxon>Solanaceae</taxon>
        <taxon>Solanoideae</taxon>
        <taxon>Capsiceae</taxon>
        <taxon>Capsicum</taxon>
    </lineage>
</organism>
<dbReference type="Proteomes" id="UP000222542">
    <property type="component" value="Unassembled WGS sequence"/>
</dbReference>
<comment type="caution">
    <text evidence="1">The sequence shown here is derived from an EMBL/GenBank/DDBJ whole genome shotgun (WGS) entry which is preliminary data.</text>
</comment>
<keyword evidence="2" id="KW-1185">Reference proteome</keyword>
<gene>
    <name evidence="1" type="ORF">T459_04892</name>
</gene>
<evidence type="ECO:0000313" key="2">
    <source>
        <dbReference type="Proteomes" id="UP000222542"/>
    </source>
</evidence>
<reference evidence="1 2" key="1">
    <citation type="journal article" date="2014" name="Nat. Genet.">
        <title>Genome sequence of the hot pepper provides insights into the evolution of pungency in Capsicum species.</title>
        <authorList>
            <person name="Kim S."/>
            <person name="Park M."/>
            <person name="Yeom S.I."/>
            <person name="Kim Y.M."/>
            <person name="Lee J.M."/>
            <person name="Lee H.A."/>
            <person name="Seo E."/>
            <person name="Choi J."/>
            <person name="Cheong K."/>
            <person name="Kim K.T."/>
            <person name="Jung K."/>
            <person name="Lee G.W."/>
            <person name="Oh S.K."/>
            <person name="Bae C."/>
            <person name="Kim S.B."/>
            <person name="Lee H.Y."/>
            <person name="Kim S.Y."/>
            <person name="Kim M.S."/>
            <person name="Kang B.C."/>
            <person name="Jo Y.D."/>
            <person name="Yang H.B."/>
            <person name="Jeong H.J."/>
            <person name="Kang W.H."/>
            <person name="Kwon J.K."/>
            <person name="Shin C."/>
            <person name="Lim J.Y."/>
            <person name="Park J.H."/>
            <person name="Huh J.H."/>
            <person name="Kim J.S."/>
            <person name="Kim B.D."/>
            <person name="Cohen O."/>
            <person name="Paran I."/>
            <person name="Suh M.C."/>
            <person name="Lee S.B."/>
            <person name="Kim Y.K."/>
            <person name="Shin Y."/>
            <person name="Noh S.J."/>
            <person name="Park J."/>
            <person name="Seo Y.S."/>
            <person name="Kwon S.Y."/>
            <person name="Kim H.A."/>
            <person name="Park J.M."/>
            <person name="Kim H.J."/>
            <person name="Choi S.B."/>
            <person name="Bosland P.W."/>
            <person name="Reeves G."/>
            <person name="Jo S.H."/>
            <person name="Lee B.W."/>
            <person name="Cho H.T."/>
            <person name="Choi H.S."/>
            <person name="Lee M.S."/>
            <person name="Yu Y."/>
            <person name="Do Choi Y."/>
            <person name="Park B.S."/>
            <person name="van Deynze A."/>
            <person name="Ashrafi H."/>
            <person name="Hill T."/>
            <person name="Kim W.T."/>
            <person name="Pai H.S."/>
            <person name="Ahn H.K."/>
            <person name="Yeam I."/>
            <person name="Giovannoni J.J."/>
            <person name="Rose J.K."/>
            <person name="Sorensen I."/>
            <person name="Lee S.J."/>
            <person name="Kim R.W."/>
            <person name="Choi I.Y."/>
            <person name="Choi B.S."/>
            <person name="Lim J.S."/>
            <person name="Lee Y.H."/>
            <person name="Choi D."/>
        </authorList>
    </citation>
    <scope>NUCLEOTIDE SEQUENCE [LARGE SCALE GENOMIC DNA]</scope>
    <source>
        <strain evidence="2">cv. CM334</strain>
    </source>
</reference>